<evidence type="ECO:0000313" key="2">
    <source>
        <dbReference type="EMBL" id="KAH9361769.1"/>
    </source>
</evidence>
<organism evidence="2 3">
    <name type="scientific">Haemaphysalis longicornis</name>
    <name type="common">Bush tick</name>
    <dbReference type="NCBI Taxonomy" id="44386"/>
    <lineage>
        <taxon>Eukaryota</taxon>
        <taxon>Metazoa</taxon>
        <taxon>Ecdysozoa</taxon>
        <taxon>Arthropoda</taxon>
        <taxon>Chelicerata</taxon>
        <taxon>Arachnida</taxon>
        <taxon>Acari</taxon>
        <taxon>Parasitiformes</taxon>
        <taxon>Ixodida</taxon>
        <taxon>Ixodoidea</taxon>
        <taxon>Ixodidae</taxon>
        <taxon>Haemaphysalinae</taxon>
        <taxon>Haemaphysalis</taxon>
    </lineage>
</organism>
<proteinExistence type="predicted"/>
<feature type="region of interest" description="Disordered" evidence="1">
    <location>
        <begin position="375"/>
        <end position="428"/>
    </location>
</feature>
<feature type="region of interest" description="Disordered" evidence="1">
    <location>
        <begin position="544"/>
        <end position="597"/>
    </location>
</feature>
<feature type="region of interest" description="Disordered" evidence="1">
    <location>
        <begin position="127"/>
        <end position="172"/>
    </location>
</feature>
<feature type="compositionally biased region" description="Polar residues" evidence="1">
    <location>
        <begin position="375"/>
        <end position="391"/>
    </location>
</feature>
<dbReference type="VEuPathDB" id="VectorBase:HLOH_046357"/>
<evidence type="ECO:0000313" key="3">
    <source>
        <dbReference type="Proteomes" id="UP000821853"/>
    </source>
</evidence>
<protein>
    <submittedName>
        <fullName evidence="2">Uncharacterized protein</fullName>
    </submittedName>
</protein>
<feature type="compositionally biased region" description="Polar residues" evidence="1">
    <location>
        <begin position="399"/>
        <end position="416"/>
    </location>
</feature>
<gene>
    <name evidence="2" type="ORF">HPB48_005078</name>
</gene>
<evidence type="ECO:0000256" key="1">
    <source>
        <dbReference type="SAM" id="MobiDB-lite"/>
    </source>
</evidence>
<feature type="region of interest" description="Disordered" evidence="1">
    <location>
        <begin position="282"/>
        <end position="303"/>
    </location>
</feature>
<reference evidence="2 3" key="1">
    <citation type="journal article" date="2020" name="Cell">
        <title>Large-Scale Comparative Analyses of Tick Genomes Elucidate Their Genetic Diversity and Vector Capacities.</title>
        <authorList>
            <consortium name="Tick Genome and Microbiome Consortium (TIGMIC)"/>
            <person name="Jia N."/>
            <person name="Wang J."/>
            <person name="Shi W."/>
            <person name="Du L."/>
            <person name="Sun Y."/>
            <person name="Zhan W."/>
            <person name="Jiang J.F."/>
            <person name="Wang Q."/>
            <person name="Zhang B."/>
            <person name="Ji P."/>
            <person name="Bell-Sakyi L."/>
            <person name="Cui X.M."/>
            <person name="Yuan T.T."/>
            <person name="Jiang B.G."/>
            <person name="Yang W.F."/>
            <person name="Lam T.T."/>
            <person name="Chang Q.C."/>
            <person name="Ding S.J."/>
            <person name="Wang X.J."/>
            <person name="Zhu J.G."/>
            <person name="Ruan X.D."/>
            <person name="Zhao L."/>
            <person name="Wei J.T."/>
            <person name="Ye R.Z."/>
            <person name="Que T.C."/>
            <person name="Du C.H."/>
            <person name="Zhou Y.H."/>
            <person name="Cheng J.X."/>
            <person name="Dai P.F."/>
            <person name="Guo W.B."/>
            <person name="Han X.H."/>
            <person name="Huang E.J."/>
            <person name="Li L.F."/>
            <person name="Wei W."/>
            <person name="Gao Y.C."/>
            <person name="Liu J.Z."/>
            <person name="Shao H.Z."/>
            <person name="Wang X."/>
            <person name="Wang C.C."/>
            <person name="Yang T.C."/>
            <person name="Huo Q.B."/>
            <person name="Li W."/>
            <person name="Chen H.Y."/>
            <person name="Chen S.E."/>
            <person name="Zhou L.G."/>
            <person name="Ni X.B."/>
            <person name="Tian J.H."/>
            <person name="Sheng Y."/>
            <person name="Liu T."/>
            <person name="Pan Y.S."/>
            <person name="Xia L.Y."/>
            <person name="Li J."/>
            <person name="Zhao F."/>
            <person name="Cao W.C."/>
        </authorList>
    </citation>
    <scope>NUCLEOTIDE SEQUENCE [LARGE SCALE GENOMIC DNA]</scope>
    <source>
        <strain evidence="2">HaeL-2018</strain>
    </source>
</reference>
<sequence length="796" mass="85746">MFEFTEVSTLSTIPTTTEMTSEHPSIANITVAPTVFTTTMPPSTDVDPFSTQATTVASESPSTTAITITFPVYEVTEVTTPYTIPTTAEVTSENPSTANISTVATAFTSTEPSSTTASRITILTTATTSESPTTEATTTASSMSETSDVSTSSTIPTTLETTTENPSTTSVTTAPTVLVTTPTFSRFAGPFSTLKKTASESSSTTVTTSASSVFETTQASTPFTLIPTIDVTSEKPSTAETLTVLTVNTTTMSPPTTTANSPTYALNPNTDTTVKIISSVYSPTEGRTSPTKFAPTTHPHNTKMTMSEMDTAATVLSTREAVSTLSYKTTITVDPQISGSAEMQPNGMPVTMTATKIPQTFFTSSVTKPTISYMDTSTHAQPGKESPNTGTDHLPTKFPFSSTATQKATDPVQQPTYVRPQPPSLPRESTVPFLSSRVSFYSSTIVVPQEPREASTQLPKYIPPRLPQVDTAAPAATHTDYATSRMKPATVPGNLLPPYLRPQITTEIHVPVTLFPPKYTSYRTNVPSKTGSSNSLHAITTVPAISEQQTATSTRPPYIRPRDPKLTESSNLPPNAAPGVPATRPSAITPNEHYPPYVKPLSTMDDKGQSVAFENPERRTMPFTRPDFRTLISESPRLVTSYPTARPAYIPPVTVSVTEPEPTEIPNYVMTAAPRTARPLTEDGFPLYTSPQWLKEGSVFSHSTWQHSQPRVSTTAPPPTRQVFTTTSRKPELRTAHPSSTMSPLVPYVPPDTSTRPPGLDKRDQEFQLEGDYVSPSVPSPNNPETGRFFYNFVDL</sequence>
<dbReference type="OMA" id="SCYNCHG"/>
<keyword evidence="3" id="KW-1185">Reference proteome</keyword>
<accession>A0A9J6FHC7</accession>
<comment type="caution">
    <text evidence="2">The sequence shown here is derived from an EMBL/GenBank/DDBJ whole genome shotgun (WGS) entry which is preliminary data.</text>
</comment>
<feature type="compositionally biased region" description="Polar residues" evidence="1">
    <location>
        <begin position="282"/>
        <end position="291"/>
    </location>
</feature>
<dbReference type="AlphaFoldDB" id="A0A9J6FHC7"/>
<dbReference type="EMBL" id="JABSTR010000001">
    <property type="protein sequence ID" value="KAH9361769.1"/>
    <property type="molecule type" value="Genomic_DNA"/>
</dbReference>
<feature type="compositionally biased region" description="Polar residues" evidence="1">
    <location>
        <begin position="706"/>
        <end position="715"/>
    </location>
</feature>
<feature type="compositionally biased region" description="Polar residues" evidence="1">
    <location>
        <begin position="546"/>
        <end position="555"/>
    </location>
</feature>
<feature type="region of interest" description="Disordered" evidence="1">
    <location>
        <begin position="706"/>
        <end position="765"/>
    </location>
</feature>
<name>A0A9J6FHC7_HAELO</name>
<dbReference type="Proteomes" id="UP000821853">
    <property type="component" value="Chromosome 1"/>
</dbReference>